<dbReference type="Proteomes" id="UP000814140">
    <property type="component" value="Unassembled WGS sequence"/>
</dbReference>
<feature type="non-terminal residue" evidence="1">
    <location>
        <position position="101"/>
    </location>
</feature>
<protein>
    <submittedName>
        <fullName evidence="1">Uncharacterized protein</fullName>
    </submittedName>
</protein>
<comment type="caution">
    <text evidence="1">The sequence shown here is derived from an EMBL/GenBank/DDBJ whole genome shotgun (WGS) entry which is preliminary data.</text>
</comment>
<organism evidence="1 2">
    <name type="scientific">Artomyces pyxidatus</name>
    <dbReference type="NCBI Taxonomy" id="48021"/>
    <lineage>
        <taxon>Eukaryota</taxon>
        <taxon>Fungi</taxon>
        <taxon>Dikarya</taxon>
        <taxon>Basidiomycota</taxon>
        <taxon>Agaricomycotina</taxon>
        <taxon>Agaricomycetes</taxon>
        <taxon>Russulales</taxon>
        <taxon>Auriscalpiaceae</taxon>
        <taxon>Artomyces</taxon>
    </lineage>
</organism>
<proteinExistence type="predicted"/>
<feature type="non-terminal residue" evidence="1">
    <location>
        <position position="1"/>
    </location>
</feature>
<name>A0ACB8SEK0_9AGAM</name>
<dbReference type="EMBL" id="MU277476">
    <property type="protein sequence ID" value="KAI0054366.1"/>
    <property type="molecule type" value="Genomic_DNA"/>
</dbReference>
<reference evidence="1" key="1">
    <citation type="submission" date="2021-03" db="EMBL/GenBank/DDBJ databases">
        <authorList>
            <consortium name="DOE Joint Genome Institute"/>
            <person name="Ahrendt S."/>
            <person name="Looney B.P."/>
            <person name="Miyauchi S."/>
            <person name="Morin E."/>
            <person name="Drula E."/>
            <person name="Courty P.E."/>
            <person name="Chicoki N."/>
            <person name="Fauchery L."/>
            <person name="Kohler A."/>
            <person name="Kuo A."/>
            <person name="Labutti K."/>
            <person name="Pangilinan J."/>
            <person name="Lipzen A."/>
            <person name="Riley R."/>
            <person name="Andreopoulos W."/>
            <person name="He G."/>
            <person name="Johnson J."/>
            <person name="Barry K.W."/>
            <person name="Grigoriev I.V."/>
            <person name="Nagy L."/>
            <person name="Hibbett D."/>
            <person name="Henrissat B."/>
            <person name="Matheny P.B."/>
            <person name="Labbe J."/>
            <person name="Martin F."/>
        </authorList>
    </citation>
    <scope>NUCLEOTIDE SEQUENCE</scope>
    <source>
        <strain evidence="1">HHB10654</strain>
    </source>
</reference>
<sequence>AIIDTGSQLNIVHHKVWTEAINLPMNKEAGTTMNDANGGKGELSGLVENVPLRYGSVALPGDLFVGKHVPFALLLGRPWQKRNFVSIDERLQGTYLVIKDP</sequence>
<evidence type="ECO:0000313" key="1">
    <source>
        <dbReference type="EMBL" id="KAI0054366.1"/>
    </source>
</evidence>
<evidence type="ECO:0000313" key="2">
    <source>
        <dbReference type="Proteomes" id="UP000814140"/>
    </source>
</evidence>
<accession>A0ACB8SEK0</accession>
<reference evidence="1" key="2">
    <citation type="journal article" date="2022" name="New Phytol.">
        <title>Evolutionary transition to the ectomycorrhizal habit in the genomes of a hyperdiverse lineage of mushroom-forming fungi.</title>
        <authorList>
            <person name="Looney B."/>
            <person name="Miyauchi S."/>
            <person name="Morin E."/>
            <person name="Drula E."/>
            <person name="Courty P.E."/>
            <person name="Kohler A."/>
            <person name="Kuo A."/>
            <person name="LaButti K."/>
            <person name="Pangilinan J."/>
            <person name="Lipzen A."/>
            <person name="Riley R."/>
            <person name="Andreopoulos W."/>
            <person name="He G."/>
            <person name="Johnson J."/>
            <person name="Nolan M."/>
            <person name="Tritt A."/>
            <person name="Barry K.W."/>
            <person name="Grigoriev I.V."/>
            <person name="Nagy L.G."/>
            <person name="Hibbett D."/>
            <person name="Henrissat B."/>
            <person name="Matheny P.B."/>
            <person name="Labbe J."/>
            <person name="Martin F.M."/>
        </authorList>
    </citation>
    <scope>NUCLEOTIDE SEQUENCE</scope>
    <source>
        <strain evidence="1">HHB10654</strain>
    </source>
</reference>
<gene>
    <name evidence="1" type="ORF">BV25DRAFT_1777975</name>
</gene>
<keyword evidence="2" id="KW-1185">Reference proteome</keyword>